<dbReference type="InterPro" id="IPR051262">
    <property type="entry name" value="SMP-30/CGR1_Lactonase"/>
</dbReference>
<dbReference type="SUPFAM" id="SSF63829">
    <property type="entry name" value="Calcium-dependent phosphotriesterase"/>
    <property type="match status" value="1"/>
</dbReference>
<comment type="caution">
    <text evidence="4">The sequence shown here is derived from an EMBL/GenBank/DDBJ whole genome shotgun (WGS) entry which is preliminary data.</text>
</comment>
<dbReference type="PANTHER" id="PTHR47572:SF5">
    <property type="entry name" value="BLR2277 PROTEIN"/>
    <property type="match status" value="1"/>
</dbReference>
<dbReference type="Pfam" id="PF08450">
    <property type="entry name" value="SGL"/>
    <property type="match status" value="1"/>
</dbReference>
<dbReference type="EMBL" id="PVUE01000008">
    <property type="protein sequence ID" value="PRZ41800.1"/>
    <property type="molecule type" value="Genomic_DNA"/>
</dbReference>
<protein>
    <submittedName>
        <fullName evidence="4">Gluconolactonase</fullName>
    </submittedName>
</protein>
<dbReference type="InterPro" id="IPR005511">
    <property type="entry name" value="SMP-30"/>
</dbReference>
<dbReference type="RefSeq" id="WP_202862523.1">
    <property type="nucleotide sequence ID" value="NZ_PVUE01000008.1"/>
</dbReference>
<evidence type="ECO:0000256" key="2">
    <source>
        <dbReference type="PIRSR" id="PIRSR605511-2"/>
    </source>
</evidence>
<evidence type="ECO:0000259" key="3">
    <source>
        <dbReference type="Pfam" id="PF08450"/>
    </source>
</evidence>
<feature type="binding site" evidence="2">
    <location>
        <position position="228"/>
    </location>
    <ligand>
        <name>a divalent metal cation</name>
        <dbReference type="ChEBI" id="CHEBI:60240"/>
    </ligand>
</feature>
<feature type="domain" description="SMP-30/Gluconolactonase/LRE-like region" evidence="3">
    <location>
        <begin position="13"/>
        <end position="289"/>
    </location>
</feature>
<dbReference type="PANTHER" id="PTHR47572">
    <property type="entry name" value="LIPOPROTEIN-RELATED"/>
    <property type="match status" value="1"/>
</dbReference>
<sequence length="314" mass="32415">MMTFSVLATGLMFPEGPVVLPGGDVLVVEIHRGTLTRITPDGGVSVVAEVGGGPNGAALGPDGRIYIANCGGLQRFEVGGYIFAGGIPEDYEGGSIQAVDLGTGEVETIYKTAGDVPLRGPNDIVFDAAGGFYFTDYGKSDGVTGDRGRLYYATPDGASIRMIAAGMEGPNGIGLSPDGARLYVSETMTARVWWWDVTGPGQITGGKSLGGSGGGNFLYSPSEFINFDSLGVEASGNVCVASMVRPGISVIGPDGDLVEFVDIDTDGDPGITNICWGGKDMKTAYITASSTGKLLKMDWPRPGALLNFASEASK</sequence>
<keyword evidence="5" id="KW-1185">Reference proteome</keyword>
<dbReference type="AlphaFoldDB" id="A0A2T0ZZP0"/>
<keyword evidence="2" id="KW-0862">Zinc</keyword>
<name>A0A2T0ZZP0_9ACTN</name>
<dbReference type="Proteomes" id="UP000237752">
    <property type="component" value="Unassembled WGS sequence"/>
</dbReference>
<proteinExistence type="predicted"/>
<keyword evidence="2" id="KW-0479">Metal-binding</keyword>
<gene>
    <name evidence="4" type="ORF">CLV47_108159</name>
</gene>
<dbReference type="GO" id="GO:0046872">
    <property type="term" value="F:metal ion binding"/>
    <property type="evidence" value="ECO:0007669"/>
    <property type="project" value="UniProtKB-KW"/>
</dbReference>
<dbReference type="Gene3D" id="2.120.10.30">
    <property type="entry name" value="TolB, C-terminal domain"/>
    <property type="match status" value="1"/>
</dbReference>
<feature type="binding site" evidence="2">
    <location>
        <position position="171"/>
    </location>
    <ligand>
        <name>a divalent metal cation</name>
        <dbReference type="ChEBI" id="CHEBI:60240"/>
    </ligand>
</feature>
<reference evidence="4 5" key="1">
    <citation type="submission" date="2018-03" db="EMBL/GenBank/DDBJ databases">
        <title>Genomic Encyclopedia of Archaeal and Bacterial Type Strains, Phase II (KMG-II): from individual species to whole genera.</title>
        <authorList>
            <person name="Goeker M."/>
        </authorList>
    </citation>
    <scope>NUCLEOTIDE SEQUENCE [LARGE SCALE GENOMIC DNA]</scope>
    <source>
        <strain evidence="4 5">DSM 100065</strain>
    </source>
</reference>
<organism evidence="4 5">
    <name type="scientific">Antricoccus suffuscus</name>
    <dbReference type="NCBI Taxonomy" id="1629062"/>
    <lineage>
        <taxon>Bacteria</taxon>
        <taxon>Bacillati</taxon>
        <taxon>Actinomycetota</taxon>
        <taxon>Actinomycetes</taxon>
        <taxon>Geodermatophilales</taxon>
        <taxon>Antricoccaceae</taxon>
        <taxon>Antricoccus</taxon>
    </lineage>
</organism>
<dbReference type="InterPro" id="IPR011042">
    <property type="entry name" value="6-blade_b-propeller_TolB-like"/>
</dbReference>
<dbReference type="InterPro" id="IPR013658">
    <property type="entry name" value="SGL"/>
</dbReference>
<feature type="active site" description="Proton donor/acceptor" evidence="1">
    <location>
        <position position="228"/>
    </location>
</feature>
<accession>A0A2T0ZZP0</accession>
<feature type="binding site" evidence="2">
    <location>
        <position position="122"/>
    </location>
    <ligand>
        <name>substrate</name>
    </ligand>
</feature>
<evidence type="ECO:0000256" key="1">
    <source>
        <dbReference type="PIRSR" id="PIRSR605511-1"/>
    </source>
</evidence>
<dbReference type="PRINTS" id="PR01790">
    <property type="entry name" value="SMP30FAMILY"/>
</dbReference>
<comment type="cofactor">
    <cofactor evidence="2">
        <name>Zn(2+)</name>
        <dbReference type="ChEBI" id="CHEBI:29105"/>
    </cofactor>
    <text evidence="2">Binds 1 divalent metal cation per subunit.</text>
</comment>
<evidence type="ECO:0000313" key="5">
    <source>
        <dbReference type="Proteomes" id="UP000237752"/>
    </source>
</evidence>
<evidence type="ECO:0000313" key="4">
    <source>
        <dbReference type="EMBL" id="PRZ41800.1"/>
    </source>
</evidence>